<organism evidence="23 24">
    <name type="scientific">Quercus lobata</name>
    <name type="common">Valley oak</name>
    <dbReference type="NCBI Taxonomy" id="97700"/>
    <lineage>
        <taxon>Eukaryota</taxon>
        <taxon>Viridiplantae</taxon>
        <taxon>Streptophyta</taxon>
        <taxon>Embryophyta</taxon>
        <taxon>Tracheophyta</taxon>
        <taxon>Spermatophyta</taxon>
        <taxon>Magnoliopsida</taxon>
        <taxon>eudicotyledons</taxon>
        <taxon>Gunneridae</taxon>
        <taxon>Pentapetalae</taxon>
        <taxon>rosids</taxon>
        <taxon>fabids</taxon>
        <taxon>Fagales</taxon>
        <taxon>Fagaceae</taxon>
        <taxon>Quercus</taxon>
    </lineage>
</organism>
<dbReference type="InterPro" id="IPR024171">
    <property type="entry name" value="SRK-like_kinase"/>
</dbReference>
<dbReference type="Gene3D" id="1.10.510.10">
    <property type="entry name" value="Transferase(Phosphotransferase) domain 1"/>
    <property type="match status" value="1"/>
</dbReference>
<evidence type="ECO:0000313" key="23">
    <source>
        <dbReference type="EnsemblPlants" id="QL08p008800:mrna:CDS:1"/>
    </source>
</evidence>
<dbReference type="InParanoid" id="A0A7N2MAW2"/>
<keyword evidence="12 19" id="KW-0472">Membrane</keyword>
<evidence type="ECO:0000256" key="12">
    <source>
        <dbReference type="ARBA" id="ARBA00023136"/>
    </source>
</evidence>
<dbReference type="PIRSF" id="PIRSF000641">
    <property type="entry name" value="SRK"/>
    <property type="match status" value="1"/>
</dbReference>
<dbReference type="EnsemblPlants" id="QL08p008800:mrna">
    <property type="protein sequence ID" value="QL08p008800:mrna:CDS:1"/>
    <property type="gene ID" value="QL08p008800"/>
</dbReference>
<dbReference type="FunFam" id="1.10.510.10:FF:000237">
    <property type="entry name" value="G-type lectin S-receptor-like serine/threonine-protein kinase"/>
    <property type="match status" value="1"/>
</dbReference>
<feature type="domain" description="Bulb-type lectin" evidence="22">
    <location>
        <begin position="28"/>
        <end position="151"/>
    </location>
</feature>
<keyword evidence="4 18" id="KW-0808">Transferase</keyword>
<evidence type="ECO:0000256" key="17">
    <source>
        <dbReference type="ARBA" id="ARBA00048679"/>
    </source>
</evidence>
<dbReference type="Pfam" id="PF07714">
    <property type="entry name" value="PK_Tyr_Ser-Thr"/>
    <property type="match status" value="1"/>
</dbReference>
<dbReference type="PROSITE" id="PS50011">
    <property type="entry name" value="PROTEIN_KINASE_DOM"/>
    <property type="match status" value="1"/>
</dbReference>
<dbReference type="GO" id="GO:0016020">
    <property type="term" value="C:membrane"/>
    <property type="evidence" value="ECO:0007669"/>
    <property type="project" value="UniProtKB-SubCell"/>
</dbReference>
<keyword evidence="9 18" id="KW-0418">Kinase</keyword>
<protein>
    <recommendedName>
        <fullName evidence="18">Receptor-like serine/threonine-protein kinase</fullName>
        <ecNumber evidence="18">2.7.11.1</ecNumber>
    </recommendedName>
</protein>
<sequence>MASIPVLPLLLVFLLPIHANAQRNQSNSNKIPLGSSLSPNANRTSWISPSGLFAFGFYPQDDGFAIGIWLVNQTEKTIIWTANRDYPPVSFNATLNFTIDGILLLRTEQGRELSIIDVDQEDLPATSAAMLDSGNFVLYKHSNVIIWDSFDFLTDTIIGGQNISSGYNLVSSVSISDHSSGSYSLNMQSDGNLVAYPVNSSDDSNDAYWSSGTNNEDYYGQLTLTRLGVLFLPGRFGGRILANSSYPDKNGTTIYRATLDADGIFRLYLHHFKSDNSSSMLMKWSALQNQCEVSGFCGLNSYCSGMGSKAYCNCYPGFDFINTSNKFLGCHQSYNEDDCIRSEDPIMLYNITSLQSVWWSDHPYSVIPIEEEGCGKSCLEDCNCGAVLYTGAKCSKYKLPLRYGRIKNENKSTMAFFRVSNGNTEILDRPRQVHVVLIESKRSLILILSIILGLVLCLCFVLATSTILVYRHKFDRYKKLSENVNLGLAEEFTLQSFSYNELEIATDGFKEELGRGSFGAVYKGTISKGDKIISVKRLENAVEEGEREFRAEITAIARTHHKNLVRVLGFCIEGPRKLLVYEYMKNGSLADLIFKSQRAPVWKERIRIALDVARGLLYLHEESEVRIIHCNIKPQNILMDDNWIAKISDFGFAKLLMSNQSRATMGAEGTSAYLAPEWEKNPLISLQTDIYSFGIVLLEIVCCRRSIEVNVPTADEIILSNWVYNCFAAGQLAKLVKDENVETMTLERMVKVGLWCVQEDPALRPSMKNVILMLEGTIEIPVPPSPVHPIVVH</sequence>
<comment type="catalytic activity">
    <reaction evidence="16 18">
        <text>L-threonyl-[protein] + ATP = O-phospho-L-threonyl-[protein] + ADP + H(+)</text>
        <dbReference type="Rhea" id="RHEA:46608"/>
        <dbReference type="Rhea" id="RHEA-COMP:11060"/>
        <dbReference type="Rhea" id="RHEA-COMP:11605"/>
        <dbReference type="ChEBI" id="CHEBI:15378"/>
        <dbReference type="ChEBI" id="CHEBI:30013"/>
        <dbReference type="ChEBI" id="CHEBI:30616"/>
        <dbReference type="ChEBI" id="CHEBI:61977"/>
        <dbReference type="ChEBI" id="CHEBI:456216"/>
        <dbReference type="EC" id="2.7.11.1"/>
    </reaction>
</comment>
<dbReference type="Proteomes" id="UP000594261">
    <property type="component" value="Chromosome 8"/>
</dbReference>
<evidence type="ECO:0000256" key="4">
    <source>
        <dbReference type="ARBA" id="ARBA00022679"/>
    </source>
</evidence>
<dbReference type="FunFam" id="3.30.200.20:FF:000059">
    <property type="entry name" value="S-receptor-like serine/threonine-protein kinase"/>
    <property type="match status" value="1"/>
</dbReference>
<comment type="catalytic activity">
    <reaction evidence="17 18">
        <text>L-seryl-[protein] + ATP = O-phospho-L-seryl-[protein] + ADP + H(+)</text>
        <dbReference type="Rhea" id="RHEA:17989"/>
        <dbReference type="Rhea" id="RHEA-COMP:9863"/>
        <dbReference type="Rhea" id="RHEA-COMP:11604"/>
        <dbReference type="ChEBI" id="CHEBI:15378"/>
        <dbReference type="ChEBI" id="CHEBI:29999"/>
        <dbReference type="ChEBI" id="CHEBI:30616"/>
        <dbReference type="ChEBI" id="CHEBI:83421"/>
        <dbReference type="ChEBI" id="CHEBI:456216"/>
        <dbReference type="EC" id="2.7.11.1"/>
    </reaction>
</comment>
<dbReference type="GO" id="GO:0030246">
    <property type="term" value="F:carbohydrate binding"/>
    <property type="evidence" value="ECO:0007669"/>
    <property type="project" value="UniProtKB-KW"/>
</dbReference>
<dbReference type="EMBL" id="LRBV02000008">
    <property type="status" value="NOT_ANNOTATED_CDS"/>
    <property type="molecule type" value="Genomic_DNA"/>
</dbReference>
<reference evidence="23 24" key="1">
    <citation type="journal article" date="2016" name="G3 (Bethesda)">
        <title>First Draft Assembly and Annotation of the Genome of a California Endemic Oak Quercus lobata Nee (Fagaceae).</title>
        <authorList>
            <person name="Sork V.L."/>
            <person name="Fitz-Gibbon S.T."/>
            <person name="Puiu D."/>
            <person name="Crepeau M."/>
            <person name="Gugger P.F."/>
            <person name="Sherman R."/>
            <person name="Stevens K."/>
            <person name="Langley C.H."/>
            <person name="Pellegrini M."/>
            <person name="Salzberg S.L."/>
        </authorList>
    </citation>
    <scope>NUCLEOTIDE SEQUENCE [LARGE SCALE GENOMIC DNA]</scope>
    <source>
        <strain evidence="23 24">cv. SW786</strain>
    </source>
</reference>
<dbReference type="GO" id="GO:0048544">
    <property type="term" value="P:recognition of pollen"/>
    <property type="evidence" value="ECO:0007669"/>
    <property type="project" value="InterPro"/>
</dbReference>
<keyword evidence="5 19" id="KW-0812">Transmembrane</keyword>
<dbReference type="SUPFAM" id="SSF56112">
    <property type="entry name" value="Protein kinase-like (PK-like)"/>
    <property type="match status" value="1"/>
</dbReference>
<keyword evidence="7" id="KW-0430">Lectin</keyword>
<evidence type="ECO:0000256" key="3">
    <source>
        <dbReference type="ARBA" id="ARBA00022536"/>
    </source>
</evidence>
<feature type="signal peptide" evidence="20">
    <location>
        <begin position="1"/>
        <end position="21"/>
    </location>
</feature>
<evidence type="ECO:0000256" key="11">
    <source>
        <dbReference type="ARBA" id="ARBA00022989"/>
    </source>
</evidence>
<dbReference type="InterPro" id="IPR001480">
    <property type="entry name" value="Bulb-type_lectin_dom"/>
</dbReference>
<reference evidence="23" key="2">
    <citation type="submission" date="2021-01" db="UniProtKB">
        <authorList>
            <consortium name="EnsemblPlants"/>
        </authorList>
    </citation>
    <scope>IDENTIFICATION</scope>
</reference>
<keyword evidence="15" id="KW-0325">Glycoprotein</keyword>
<dbReference type="Gene3D" id="2.90.10.10">
    <property type="entry name" value="Bulb-type lectin domain"/>
    <property type="match status" value="2"/>
</dbReference>
<dbReference type="CDD" id="cd14066">
    <property type="entry name" value="STKc_IRAK"/>
    <property type="match status" value="1"/>
</dbReference>
<proteinExistence type="inferred from homology"/>
<comment type="similarity">
    <text evidence="18">Belongs to the protein kinase superfamily. Ser/Thr protein kinase family.</text>
</comment>
<evidence type="ECO:0000256" key="15">
    <source>
        <dbReference type="ARBA" id="ARBA00023180"/>
    </source>
</evidence>
<evidence type="ECO:0000259" key="22">
    <source>
        <dbReference type="PROSITE" id="PS50927"/>
    </source>
</evidence>
<dbReference type="FunFam" id="2.90.10.10:FF:000026">
    <property type="entry name" value="Serine/threonine-protein kinase"/>
    <property type="match status" value="1"/>
</dbReference>
<dbReference type="OMA" id="MMIYRAT"/>
<evidence type="ECO:0000256" key="2">
    <source>
        <dbReference type="ARBA" id="ARBA00022527"/>
    </source>
</evidence>
<evidence type="ECO:0000256" key="9">
    <source>
        <dbReference type="ARBA" id="ARBA00022777"/>
    </source>
</evidence>
<dbReference type="PROSITE" id="PS50927">
    <property type="entry name" value="BULB_LECTIN"/>
    <property type="match status" value="1"/>
</dbReference>
<dbReference type="PANTHER" id="PTHR47976:SF49">
    <property type="entry name" value="RECEPTOR-LIKE SERINE_THREONINE-PROTEIN KINASE"/>
    <property type="match status" value="1"/>
</dbReference>
<dbReference type="PANTHER" id="PTHR47976">
    <property type="entry name" value="G-TYPE LECTIN S-RECEPTOR-LIKE SERINE/THREONINE-PROTEIN KINASE SD2-5"/>
    <property type="match status" value="1"/>
</dbReference>
<keyword evidence="6 20" id="KW-0732">Signal</keyword>
<accession>A0A7N2MAW2</accession>
<evidence type="ECO:0000256" key="18">
    <source>
        <dbReference type="PIRNR" id="PIRNR000641"/>
    </source>
</evidence>
<evidence type="ECO:0000256" key="7">
    <source>
        <dbReference type="ARBA" id="ARBA00022734"/>
    </source>
</evidence>
<evidence type="ECO:0000256" key="20">
    <source>
        <dbReference type="SAM" id="SignalP"/>
    </source>
</evidence>
<dbReference type="GO" id="GO:0004674">
    <property type="term" value="F:protein serine/threonine kinase activity"/>
    <property type="evidence" value="ECO:0007669"/>
    <property type="project" value="UniProtKB-KW"/>
</dbReference>
<evidence type="ECO:0000256" key="6">
    <source>
        <dbReference type="ARBA" id="ARBA00022729"/>
    </source>
</evidence>
<keyword evidence="13" id="KW-1015">Disulfide bond</keyword>
<keyword evidence="14" id="KW-0675">Receptor</keyword>
<feature type="transmembrane region" description="Helical" evidence="19">
    <location>
        <begin position="444"/>
        <end position="470"/>
    </location>
</feature>
<keyword evidence="2 18" id="KW-0723">Serine/threonine-protein kinase</keyword>
<evidence type="ECO:0000259" key="21">
    <source>
        <dbReference type="PROSITE" id="PS50011"/>
    </source>
</evidence>
<dbReference type="Pfam" id="PF00954">
    <property type="entry name" value="S_locus_glycop"/>
    <property type="match status" value="1"/>
</dbReference>
<dbReference type="Gene3D" id="3.30.200.20">
    <property type="entry name" value="Phosphorylase Kinase, domain 1"/>
    <property type="match status" value="1"/>
</dbReference>
<feature type="domain" description="Protein kinase" evidence="21">
    <location>
        <begin position="507"/>
        <end position="791"/>
    </location>
</feature>
<name>A0A7N2MAW2_QUELO</name>
<dbReference type="InterPro" id="IPR000719">
    <property type="entry name" value="Prot_kinase_dom"/>
</dbReference>
<dbReference type="InterPro" id="IPR036426">
    <property type="entry name" value="Bulb-type_lectin_dom_sf"/>
</dbReference>
<evidence type="ECO:0000256" key="14">
    <source>
        <dbReference type="ARBA" id="ARBA00023170"/>
    </source>
</evidence>
<keyword evidence="24" id="KW-1185">Reference proteome</keyword>
<dbReference type="InterPro" id="IPR000858">
    <property type="entry name" value="S_locus_glycoprot_dom"/>
</dbReference>
<dbReference type="InterPro" id="IPR011009">
    <property type="entry name" value="Kinase-like_dom_sf"/>
</dbReference>
<evidence type="ECO:0000256" key="5">
    <source>
        <dbReference type="ARBA" id="ARBA00022692"/>
    </source>
</evidence>
<dbReference type="SMART" id="SM00108">
    <property type="entry name" value="B_lectin"/>
    <property type="match status" value="1"/>
</dbReference>
<evidence type="ECO:0000256" key="13">
    <source>
        <dbReference type="ARBA" id="ARBA00023157"/>
    </source>
</evidence>
<keyword evidence="8 18" id="KW-0547">Nucleotide-binding</keyword>
<keyword evidence="11 19" id="KW-1133">Transmembrane helix</keyword>
<evidence type="ECO:0000256" key="16">
    <source>
        <dbReference type="ARBA" id="ARBA00047899"/>
    </source>
</evidence>
<dbReference type="GO" id="GO:0005524">
    <property type="term" value="F:ATP binding"/>
    <property type="evidence" value="ECO:0007669"/>
    <property type="project" value="UniProtKB-KW"/>
</dbReference>
<feature type="chain" id="PRO_5029534567" description="Receptor-like serine/threonine-protein kinase" evidence="20">
    <location>
        <begin position="22"/>
        <end position="793"/>
    </location>
</feature>
<comment type="subcellular location">
    <subcellularLocation>
        <location evidence="1">Membrane</location>
        <topology evidence="1">Single-pass type I membrane protein</topology>
    </subcellularLocation>
</comment>
<dbReference type="InterPro" id="IPR051343">
    <property type="entry name" value="G-type_lectin_kinases/EP1-like"/>
</dbReference>
<evidence type="ECO:0000256" key="19">
    <source>
        <dbReference type="SAM" id="Phobius"/>
    </source>
</evidence>
<evidence type="ECO:0000256" key="8">
    <source>
        <dbReference type="ARBA" id="ARBA00022741"/>
    </source>
</evidence>
<dbReference type="Gramene" id="QL08p008800:mrna">
    <property type="protein sequence ID" value="QL08p008800:mrna:CDS:1"/>
    <property type="gene ID" value="QL08p008800"/>
</dbReference>
<dbReference type="EC" id="2.7.11.1" evidence="18"/>
<keyword evidence="10 18" id="KW-0067">ATP-binding</keyword>
<keyword evidence="3" id="KW-0245">EGF-like domain</keyword>
<dbReference type="SUPFAM" id="SSF51110">
    <property type="entry name" value="alpha-D-mannose-specific plant lectins"/>
    <property type="match status" value="2"/>
</dbReference>
<dbReference type="FunFam" id="2.90.10.10:FF:000006">
    <property type="entry name" value="Serine/threonine-protein kinase"/>
    <property type="match status" value="1"/>
</dbReference>
<dbReference type="AlphaFoldDB" id="A0A7N2MAW2"/>
<evidence type="ECO:0000256" key="1">
    <source>
        <dbReference type="ARBA" id="ARBA00004479"/>
    </source>
</evidence>
<evidence type="ECO:0000313" key="24">
    <source>
        <dbReference type="Proteomes" id="UP000594261"/>
    </source>
</evidence>
<evidence type="ECO:0000256" key="10">
    <source>
        <dbReference type="ARBA" id="ARBA00022840"/>
    </source>
</evidence>
<dbReference type="InterPro" id="IPR001245">
    <property type="entry name" value="Ser-Thr/Tyr_kinase_cat_dom"/>
</dbReference>
<dbReference type="Pfam" id="PF01453">
    <property type="entry name" value="B_lectin"/>
    <property type="match status" value="1"/>
</dbReference>